<reference evidence="3" key="1">
    <citation type="submission" date="2016-10" db="EMBL/GenBank/DDBJ databases">
        <authorList>
            <person name="Varghese N."/>
            <person name="Submissions S."/>
        </authorList>
    </citation>
    <scope>NUCLEOTIDE SEQUENCE [LARGE SCALE GENOMIC DNA]</scope>
    <source>
        <strain evidence="3">OK042</strain>
    </source>
</reference>
<protein>
    <submittedName>
        <fullName evidence="2">Uncharacterized protein</fullName>
    </submittedName>
</protein>
<keyword evidence="1" id="KW-1133">Transmembrane helix</keyword>
<proteinExistence type="predicted"/>
<feature type="transmembrane region" description="Helical" evidence="1">
    <location>
        <begin position="26"/>
        <end position="48"/>
    </location>
</feature>
<sequence length="65" mass="7971">MVLLKRLLCSYYCSLDPFLLVPYFFLPYYIAYFLSLFLVCFLMVKLLFKNDFFYRDLRVLRGFVV</sequence>
<keyword evidence="3" id="KW-1185">Reference proteome</keyword>
<dbReference type="Proteomes" id="UP000198915">
    <property type="component" value="Unassembled WGS sequence"/>
</dbReference>
<dbReference type="AlphaFoldDB" id="A0A1I3UN65"/>
<name>A0A1I3UN65_9BACL</name>
<organism evidence="2 3">
    <name type="scientific">Brevibacillus centrosporus</name>
    <dbReference type="NCBI Taxonomy" id="54910"/>
    <lineage>
        <taxon>Bacteria</taxon>
        <taxon>Bacillati</taxon>
        <taxon>Bacillota</taxon>
        <taxon>Bacilli</taxon>
        <taxon>Bacillales</taxon>
        <taxon>Paenibacillaceae</taxon>
        <taxon>Brevibacillus</taxon>
    </lineage>
</organism>
<evidence type="ECO:0000256" key="1">
    <source>
        <dbReference type="SAM" id="Phobius"/>
    </source>
</evidence>
<dbReference type="EMBL" id="FORT01000006">
    <property type="protein sequence ID" value="SFJ83197.1"/>
    <property type="molecule type" value="Genomic_DNA"/>
</dbReference>
<keyword evidence="1" id="KW-0472">Membrane</keyword>
<accession>A0A1I3UN65</accession>
<dbReference type="STRING" id="1884381.SAMN05518846_1062"/>
<gene>
    <name evidence="2" type="ORF">SAMN05518846_1062</name>
</gene>
<keyword evidence="1" id="KW-0812">Transmembrane</keyword>
<evidence type="ECO:0000313" key="2">
    <source>
        <dbReference type="EMBL" id="SFJ83197.1"/>
    </source>
</evidence>
<evidence type="ECO:0000313" key="3">
    <source>
        <dbReference type="Proteomes" id="UP000198915"/>
    </source>
</evidence>